<evidence type="ECO:0000313" key="2">
    <source>
        <dbReference type="EMBL" id="CAD7000945.1"/>
    </source>
</evidence>
<sequence>MSKSQILKLKVVELKAKLAEVGLLATSRTTTFQYRLFEHCGLAGDGYDDDNGDEVPNTVMQVHHHQVKFKLKRIIHCTWHEIRVIRLHPVFILAGLKRKVGALTAVAALLFGGSTLHRLLILPVQHYGVIVSMPLLTGNYGIAKRRVSVQR</sequence>
<proteinExistence type="predicted"/>
<evidence type="ECO:0000313" key="3">
    <source>
        <dbReference type="Proteomes" id="UP000606786"/>
    </source>
</evidence>
<name>A0A811USM8_CERCA</name>
<organism evidence="2 3">
    <name type="scientific">Ceratitis capitata</name>
    <name type="common">Mediterranean fruit fly</name>
    <name type="synonym">Tephritis capitata</name>
    <dbReference type="NCBI Taxonomy" id="7213"/>
    <lineage>
        <taxon>Eukaryota</taxon>
        <taxon>Metazoa</taxon>
        <taxon>Ecdysozoa</taxon>
        <taxon>Arthropoda</taxon>
        <taxon>Hexapoda</taxon>
        <taxon>Insecta</taxon>
        <taxon>Pterygota</taxon>
        <taxon>Neoptera</taxon>
        <taxon>Endopterygota</taxon>
        <taxon>Diptera</taxon>
        <taxon>Brachycera</taxon>
        <taxon>Muscomorpha</taxon>
        <taxon>Tephritoidea</taxon>
        <taxon>Tephritidae</taxon>
        <taxon>Ceratitis</taxon>
        <taxon>Ceratitis</taxon>
    </lineage>
</organism>
<dbReference type="EMBL" id="CAJHJT010000023">
    <property type="protein sequence ID" value="CAD7000945.1"/>
    <property type="molecule type" value="Genomic_DNA"/>
</dbReference>
<keyword evidence="1" id="KW-1133">Transmembrane helix</keyword>
<gene>
    <name evidence="2" type="ORF">CCAP1982_LOCUS9418</name>
</gene>
<evidence type="ECO:0000256" key="1">
    <source>
        <dbReference type="SAM" id="Phobius"/>
    </source>
</evidence>
<feature type="transmembrane region" description="Helical" evidence="1">
    <location>
        <begin position="126"/>
        <end position="143"/>
    </location>
</feature>
<feature type="transmembrane region" description="Helical" evidence="1">
    <location>
        <begin position="100"/>
        <end position="120"/>
    </location>
</feature>
<dbReference type="Proteomes" id="UP000606786">
    <property type="component" value="Unassembled WGS sequence"/>
</dbReference>
<comment type="caution">
    <text evidence="2">The sequence shown here is derived from an EMBL/GenBank/DDBJ whole genome shotgun (WGS) entry which is preliminary data.</text>
</comment>
<protein>
    <submittedName>
        <fullName evidence="2">(Mediterranean fruit fly) hypothetical protein</fullName>
    </submittedName>
</protein>
<keyword evidence="1" id="KW-0472">Membrane</keyword>
<dbReference type="AlphaFoldDB" id="A0A811USM8"/>
<accession>A0A811USM8</accession>
<reference evidence="2" key="1">
    <citation type="submission" date="2020-11" db="EMBL/GenBank/DDBJ databases">
        <authorList>
            <person name="Whitehead M."/>
        </authorList>
    </citation>
    <scope>NUCLEOTIDE SEQUENCE</scope>
    <source>
        <strain evidence="2">EGII</strain>
    </source>
</reference>
<keyword evidence="1" id="KW-0812">Transmembrane</keyword>
<keyword evidence="3" id="KW-1185">Reference proteome</keyword>